<dbReference type="InterPro" id="IPR025533">
    <property type="entry name" value="DUF4419"/>
</dbReference>
<sequence length="393" mass="43849">MPTIAPILAQNHGSIQFMVDAVEPYQGSFELVAAQAQFATRIKRPLIQTSHDSAQMLVRTNTDNSLIQTIHLAFSQHYPLVLTPDCIWLTIAQGFANHVNRHTEHLRQYFVAHEAKKQLKIRVDDLSSQSAWTHAIELWAALLNQELPAQLAQTLQCDFSTTTSISRTASQIGLMESFEHYFDYGAVCVCGIPNITLLGTPADWRSIAERVKRLATFDLGWWTERLAPICEGLILTSEGQPPHSFWQQIYKPYDQYGGEVVTGWVADLFPYIKDAKEQPTIPNPLFGQPRPSLLNAELDHELDLPYNPAVYRERLVQYLFELPTESDATPSKSLGDGIANRRFPSGLASVPITIELPDGSTQALACVAGLIGSYYNAEKQQLSPEIGWAICQG</sequence>
<reference evidence="1 2" key="1">
    <citation type="submission" date="2024-02" db="EMBL/GenBank/DDBJ databases">
        <title>Herpetosiphon gulosus NBRC 112829.</title>
        <authorList>
            <person name="Ichikawa N."/>
            <person name="Katano-Makiyama Y."/>
            <person name="Hidaka K."/>
        </authorList>
    </citation>
    <scope>NUCLEOTIDE SEQUENCE [LARGE SCALE GENOMIC DNA]</scope>
    <source>
        <strain evidence="1 2">NBRC 112829</strain>
    </source>
</reference>
<comment type="caution">
    <text evidence="1">The sequence shown here is derived from an EMBL/GenBank/DDBJ whole genome shotgun (WGS) entry which is preliminary data.</text>
</comment>
<gene>
    <name evidence="1" type="ORF">Hgul01_00104</name>
</gene>
<dbReference type="PANTHER" id="PTHR31252">
    <property type="entry name" value="DUF4419 DOMAIN-CONTAINING PROTEIN"/>
    <property type="match status" value="1"/>
</dbReference>
<dbReference type="Proteomes" id="UP001428290">
    <property type="component" value="Unassembled WGS sequence"/>
</dbReference>
<name>A0ABP9WT07_9CHLR</name>
<proteinExistence type="predicted"/>
<organism evidence="1 2">
    <name type="scientific">Herpetosiphon gulosus</name>
    <dbReference type="NCBI Taxonomy" id="1973496"/>
    <lineage>
        <taxon>Bacteria</taxon>
        <taxon>Bacillati</taxon>
        <taxon>Chloroflexota</taxon>
        <taxon>Chloroflexia</taxon>
        <taxon>Herpetosiphonales</taxon>
        <taxon>Herpetosiphonaceae</taxon>
        <taxon>Herpetosiphon</taxon>
    </lineage>
</organism>
<evidence type="ECO:0000313" key="1">
    <source>
        <dbReference type="EMBL" id="GAA5526332.1"/>
    </source>
</evidence>
<evidence type="ECO:0000313" key="2">
    <source>
        <dbReference type="Proteomes" id="UP001428290"/>
    </source>
</evidence>
<dbReference type="Pfam" id="PF14388">
    <property type="entry name" value="DUF4419"/>
    <property type="match status" value="1"/>
</dbReference>
<accession>A0ABP9WT07</accession>
<dbReference type="EMBL" id="BAABRU010000001">
    <property type="protein sequence ID" value="GAA5526332.1"/>
    <property type="molecule type" value="Genomic_DNA"/>
</dbReference>
<dbReference type="PANTHER" id="PTHR31252:SF11">
    <property type="entry name" value="DUF4419 DOMAIN-CONTAINING PROTEIN"/>
    <property type="match status" value="1"/>
</dbReference>
<protein>
    <submittedName>
        <fullName evidence="1">Uncharacterized protein</fullName>
    </submittedName>
</protein>
<keyword evidence="2" id="KW-1185">Reference proteome</keyword>
<dbReference type="RefSeq" id="WP_345719983.1">
    <property type="nucleotide sequence ID" value="NZ_BAABRU010000001.1"/>
</dbReference>